<dbReference type="Proteomes" id="UP000033556">
    <property type="component" value="Unassembled WGS sequence"/>
</dbReference>
<dbReference type="EMBL" id="LANR01000001">
    <property type="protein sequence ID" value="KJV61051.1"/>
    <property type="molecule type" value="Genomic_DNA"/>
</dbReference>
<dbReference type="PATRIC" id="fig|1359164.3.peg.138"/>
<evidence type="ECO:0000313" key="6">
    <source>
        <dbReference type="Proteomes" id="UP000033556"/>
    </source>
</evidence>
<dbReference type="Pfam" id="PF13612">
    <property type="entry name" value="DDE_Tnp_1_3"/>
    <property type="match status" value="1"/>
</dbReference>
<dbReference type="InterPro" id="IPR025668">
    <property type="entry name" value="Tnp_DDE_dom"/>
</dbReference>
<evidence type="ECO:0000313" key="3">
    <source>
        <dbReference type="EMBL" id="KJV61138.1"/>
    </source>
</evidence>
<dbReference type="AlphaFoldDB" id="A0A0F3MZE2"/>
<keyword evidence="6" id="KW-1185">Reference proteome</keyword>
<accession>A0A0F3MZE2</accession>
<name>A0A0F3MZE2_RICAM</name>
<dbReference type="EMBL" id="LANR01000001">
    <property type="protein sequence ID" value="KJV61364.1"/>
    <property type="molecule type" value="Genomic_DNA"/>
</dbReference>
<comment type="caution">
    <text evidence="2">The sequence shown here is derived from an EMBL/GenBank/DDBJ whole genome shotgun (WGS) entry which is preliminary data.</text>
</comment>
<evidence type="ECO:0000313" key="4">
    <source>
        <dbReference type="EMBL" id="KJV61364.1"/>
    </source>
</evidence>
<sequence length="77" mass="8971">MLQLFRGEDTGVYFIDSTKLSICHTKRTSNNRVFSNIAKIGMSSYGWFMGFKLHIELIIKVKLWQSTLPKQIVVIYQ</sequence>
<evidence type="ECO:0000313" key="2">
    <source>
        <dbReference type="EMBL" id="KJV61051.1"/>
    </source>
</evidence>
<protein>
    <submittedName>
        <fullName evidence="2">Transposase DDE domain protein</fullName>
    </submittedName>
</protein>
<feature type="domain" description="Transposase DDE" evidence="1">
    <location>
        <begin position="7"/>
        <end position="55"/>
    </location>
</feature>
<evidence type="ECO:0000259" key="1">
    <source>
        <dbReference type="Pfam" id="PF13612"/>
    </source>
</evidence>
<dbReference type="EMBL" id="LANR01000001">
    <property type="protein sequence ID" value="KJV61138.1"/>
    <property type="molecule type" value="Genomic_DNA"/>
</dbReference>
<evidence type="ECO:0000313" key="5">
    <source>
        <dbReference type="EMBL" id="KJV61727.1"/>
    </source>
</evidence>
<organism evidence="2 6">
    <name type="scientific">Rickettsia amblyommatis str. Ac/Pa</name>
    <dbReference type="NCBI Taxonomy" id="1359164"/>
    <lineage>
        <taxon>Bacteria</taxon>
        <taxon>Pseudomonadati</taxon>
        <taxon>Pseudomonadota</taxon>
        <taxon>Alphaproteobacteria</taxon>
        <taxon>Rickettsiales</taxon>
        <taxon>Rickettsiaceae</taxon>
        <taxon>Rickettsieae</taxon>
        <taxon>Rickettsia</taxon>
        <taxon>spotted fever group</taxon>
    </lineage>
</organism>
<reference evidence="2 6" key="1">
    <citation type="submission" date="2015-01" db="EMBL/GenBank/DDBJ databases">
        <title>Genome Sequencing of Rickettsiales.</title>
        <authorList>
            <person name="Daugherty S.C."/>
            <person name="Su Q."/>
            <person name="Abolude K."/>
            <person name="Beier-Sexton M."/>
            <person name="Carlyon J.A."/>
            <person name="Carter R."/>
            <person name="Day N.P."/>
            <person name="Dumler S.J."/>
            <person name="Dyachenko V."/>
            <person name="Godinez A."/>
            <person name="Kurtti T.J."/>
            <person name="Lichay M."/>
            <person name="Mullins K.E."/>
            <person name="Ott S."/>
            <person name="Pappas-Brown V."/>
            <person name="Paris D.H."/>
            <person name="Patel P."/>
            <person name="Richards A.L."/>
            <person name="Sadzewicz L."/>
            <person name="Sears K."/>
            <person name="Seidman D."/>
            <person name="Sengamalay N."/>
            <person name="Stenos J."/>
            <person name="Tallon L.J."/>
            <person name="Vincent G."/>
            <person name="Fraser C.M."/>
            <person name="Munderloh U."/>
            <person name="Dunning-Hotopp J.C."/>
        </authorList>
    </citation>
    <scope>NUCLEOTIDE SEQUENCE [LARGE SCALE GENOMIC DNA]</scope>
    <source>
        <strain evidence="2 6">Ac/Pa</strain>
    </source>
</reference>
<dbReference type="EMBL" id="LANR01000001">
    <property type="protein sequence ID" value="KJV61727.1"/>
    <property type="molecule type" value="Genomic_DNA"/>
</dbReference>
<dbReference type="RefSeq" id="WP_014391702.1">
    <property type="nucleotide sequence ID" value="NZ_LANR01000001.1"/>
</dbReference>
<proteinExistence type="predicted"/>
<gene>
    <name evidence="2" type="ORF">APHACPA_0050</name>
    <name evidence="3" type="ORF">APHACPA_0139</name>
    <name evidence="4" type="ORF">APHACPA_0369</name>
    <name evidence="5" type="ORF">APHACPA_0741</name>
</gene>